<dbReference type="PANTHER" id="PTHR33116">
    <property type="entry name" value="REVERSE TRANSCRIPTASE ZINC-BINDING DOMAIN-CONTAINING PROTEIN-RELATED-RELATED"/>
    <property type="match status" value="1"/>
</dbReference>
<feature type="region of interest" description="Disordered" evidence="1">
    <location>
        <begin position="63"/>
        <end position="161"/>
    </location>
</feature>
<feature type="compositionally biased region" description="Basic and acidic residues" evidence="1">
    <location>
        <begin position="81"/>
        <end position="109"/>
    </location>
</feature>
<name>A0A6L2KGR0_TANCI</name>
<protein>
    <submittedName>
        <fullName evidence="2">RNA-directed DNA polymerase, eukaryota</fullName>
    </submittedName>
</protein>
<dbReference type="PANTHER" id="PTHR33116:SF78">
    <property type="entry name" value="OS12G0587133 PROTEIN"/>
    <property type="match status" value="1"/>
</dbReference>
<keyword evidence="2" id="KW-0808">Transferase</keyword>
<gene>
    <name evidence="2" type="ORF">Tci_019938</name>
</gene>
<dbReference type="EMBL" id="BKCJ010002351">
    <property type="protein sequence ID" value="GEU47960.1"/>
    <property type="molecule type" value="Genomic_DNA"/>
</dbReference>
<evidence type="ECO:0000256" key="1">
    <source>
        <dbReference type="SAM" id="MobiDB-lite"/>
    </source>
</evidence>
<evidence type="ECO:0000313" key="2">
    <source>
        <dbReference type="EMBL" id="GEU47960.1"/>
    </source>
</evidence>
<organism evidence="2">
    <name type="scientific">Tanacetum cinerariifolium</name>
    <name type="common">Dalmatian daisy</name>
    <name type="synonym">Chrysanthemum cinerariifolium</name>
    <dbReference type="NCBI Taxonomy" id="118510"/>
    <lineage>
        <taxon>Eukaryota</taxon>
        <taxon>Viridiplantae</taxon>
        <taxon>Streptophyta</taxon>
        <taxon>Embryophyta</taxon>
        <taxon>Tracheophyta</taxon>
        <taxon>Spermatophyta</taxon>
        <taxon>Magnoliopsida</taxon>
        <taxon>eudicotyledons</taxon>
        <taxon>Gunneridae</taxon>
        <taxon>Pentapetalae</taxon>
        <taxon>asterids</taxon>
        <taxon>campanulids</taxon>
        <taxon>Asterales</taxon>
        <taxon>Asteraceae</taxon>
        <taxon>Asteroideae</taxon>
        <taxon>Anthemideae</taxon>
        <taxon>Anthemidinae</taxon>
        <taxon>Tanacetum</taxon>
    </lineage>
</organism>
<proteinExistence type="predicted"/>
<sequence length="476" mass="55032">MRDEMKKIRLDHLKQDQEMIVIKIFSKRKKVFRERNKCEKICAKRGKVHCIRAKELDVWIPKFLGDNPDNSSSDDESIDNDQGRKYVEKEHENIKEYSEKEKDNVHKTNEVGPTYPLGFTPELENNDKDKREDATPKLDNGDSSKEDAINRNNDSSSQRSTNMANVGGGILCVWDLNMFIKAYVSALDYFLAIIESNTMIYLKKKFKLLKYMIKDWSKENKRTLQISKILPPWKFQISRKRQKFVGLFKEMKIQNIFMESLTTKDLSWLSVGFLLTKIGLLIRTKSLGPDGFAFEFFFKFWNLIDQEVVASVFEFFSTGKFLHGCNSSFIALIPKIQDVKMGLSRRCVKLFCFGEKWCSWIRGCLNFAKGLVLVNGSPASEFHFYKGLKQGDSLSPLSSWKDVEAKISFRLSRWKLKTLSTGGRLTLLKSVLTAIPLYYMSLFKVPIGILNSLESIWRNVFNGIKKSEENGFDQMG</sequence>
<reference evidence="2" key="1">
    <citation type="journal article" date="2019" name="Sci. Rep.">
        <title>Draft genome of Tanacetum cinerariifolium, the natural source of mosquito coil.</title>
        <authorList>
            <person name="Yamashiro T."/>
            <person name="Shiraishi A."/>
            <person name="Satake H."/>
            <person name="Nakayama K."/>
        </authorList>
    </citation>
    <scope>NUCLEOTIDE SEQUENCE</scope>
</reference>
<comment type="caution">
    <text evidence="2">The sequence shown here is derived from an EMBL/GenBank/DDBJ whole genome shotgun (WGS) entry which is preliminary data.</text>
</comment>
<keyword evidence="2" id="KW-0548">Nucleotidyltransferase</keyword>
<dbReference type="GO" id="GO:0003964">
    <property type="term" value="F:RNA-directed DNA polymerase activity"/>
    <property type="evidence" value="ECO:0007669"/>
    <property type="project" value="UniProtKB-KW"/>
</dbReference>
<feature type="compositionally biased region" description="Polar residues" evidence="1">
    <location>
        <begin position="150"/>
        <end position="161"/>
    </location>
</feature>
<keyword evidence="2" id="KW-0695">RNA-directed DNA polymerase</keyword>
<dbReference type="AlphaFoldDB" id="A0A6L2KGR0"/>
<accession>A0A6L2KGR0</accession>
<feature type="compositionally biased region" description="Basic and acidic residues" evidence="1">
    <location>
        <begin position="125"/>
        <end position="149"/>
    </location>
</feature>